<evidence type="ECO:0000256" key="1">
    <source>
        <dbReference type="SAM" id="MobiDB-lite"/>
    </source>
</evidence>
<feature type="compositionally biased region" description="Basic and acidic residues" evidence="1">
    <location>
        <begin position="12"/>
        <end position="26"/>
    </location>
</feature>
<feature type="region of interest" description="Disordered" evidence="1">
    <location>
        <begin position="1"/>
        <end position="61"/>
    </location>
</feature>
<proteinExistence type="predicted"/>
<organism evidence="2 3">
    <name type="scientific">Phytophthora lilii</name>
    <dbReference type="NCBI Taxonomy" id="2077276"/>
    <lineage>
        <taxon>Eukaryota</taxon>
        <taxon>Sar</taxon>
        <taxon>Stramenopiles</taxon>
        <taxon>Oomycota</taxon>
        <taxon>Peronosporomycetes</taxon>
        <taxon>Peronosporales</taxon>
        <taxon>Peronosporaceae</taxon>
        <taxon>Phytophthora</taxon>
    </lineage>
</organism>
<protein>
    <submittedName>
        <fullName evidence="2">Unnamed protein product</fullName>
    </submittedName>
</protein>
<feature type="compositionally biased region" description="Basic residues" evidence="1">
    <location>
        <begin position="1"/>
        <end position="11"/>
    </location>
</feature>
<dbReference type="EMBL" id="BSXW01000499">
    <property type="protein sequence ID" value="GMF24008.1"/>
    <property type="molecule type" value="Genomic_DNA"/>
</dbReference>
<dbReference type="AlphaFoldDB" id="A0A9W6X0A1"/>
<reference evidence="2" key="1">
    <citation type="submission" date="2023-04" db="EMBL/GenBank/DDBJ databases">
        <title>Phytophthora lilii NBRC 32176.</title>
        <authorList>
            <person name="Ichikawa N."/>
            <person name="Sato H."/>
            <person name="Tonouchi N."/>
        </authorList>
    </citation>
    <scope>NUCLEOTIDE SEQUENCE</scope>
    <source>
        <strain evidence="2">NBRC 32176</strain>
    </source>
</reference>
<evidence type="ECO:0000313" key="3">
    <source>
        <dbReference type="Proteomes" id="UP001165083"/>
    </source>
</evidence>
<accession>A0A9W6X0A1</accession>
<dbReference type="Proteomes" id="UP001165083">
    <property type="component" value="Unassembled WGS sequence"/>
</dbReference>
<name>A0A9W6X0A1_9STRA</name>
<evidence type="ECO:0000313" key="2">
    <source>
        <dbReference type="EMBL" id="GMF24008.1"/>
    </source>
</evidence>
<comment type="caution">
    <text evidence="2">The sequence shown here is derived from an EMBL/GenBank/DDBJ whole genome shotgun (WGS) entry which is preliminary data.</text>
</comment>
<keyword evidence="3" id="KW-1185">Reference proteome</keyword>
<gene>
    <name evidence="2" type="ORF">Plil01_000978200</name>
</gene>
<sequence length="108" mass="11594">MAEARRKKFARRDRLAEKSCRMEQRQQHKGSGWAGTDSRRSLTISTSPVERKASRGTSKADAAKVCEGVIAAADRFGIQLDGPGLQSSVRVGEFVFSAAGVLRDAAAA</sequence>